<dbReference type="AlphaFoldDB" id="A0AAV3Y7V6"/>
<sequence length="121" mass="13355">MTNMWTGVQIFRASSSTIAFSSPSLVSKMAMVRYYASQSAGKVPLVGARIDPIARPDPTLNVTDNPQSEIQDDILRLTSGKAVSVVTNFATLGDPKGARNLHLSILRGDYMRWRSRRDEVQ</sequence>
<keyword evidence="2" id="KW-1185">Reference proteome</keyword>
<dbReference type="EMBL" id="BLXT01000624">
    <property type="protein sequence ID" value="GFN79003.1"/>
    <property type="molecule type" value="Genomic_DNA"/>
</dbReference>
<organism evidence="1 2">
    <name type="scientific">Plakobranchus ocellatus</name>
    <dbReference type="NCBI Taxonomy" id="259542"/>
    <lineage>
        <taxon>Eukaryota</taxon>
        <taxon>Metazoa</taxon>
        <taxon>Spiralia</taxon>
        <taxon>Lophotrochozoa</taxon>
        <taxon>Mollusca</taxon>
        <taxon>Gastropoda</taxon>
        <taxon>Heterobranchia</taxon>
        <taxon>Euthyneura</taxon>
        <taxon>Panpulmonata</taxon>
        <taxon>Sacoglossa</taxon>
        <taxon>Placobranchoidea</taxon>
        <taxon>Plakobranchidae</taxon>
        <taxon>Plakobranchus</taxon>
    </lineage>
</organism>
<evidence type="ECO:0000313" key="2">
    <source>
        <dbReference type="Proteomes" id="UP000735302"/>
    </source>
</evidence>
<reference evidence="1 2" key="1">
    <citation type="journal article" date="2021" name="Elife">
        <title>Chloroplast acquisition without the gene transfer in kleptoplastic sea slugs, Plakobranchus ocellatus.</title>
        <authorList>
            <person name="Maeda T."/>
            <person name="Takahashi S."/>
            <person name="Yoshida T."/>
            <person name="Shimamura S."/>
            <person name="Takaki Y."/>
            <person name="Nagai Y."/>
            <person name="Toyoda A."/>
            <person name="Suzuki Y."/>
            <person name="Arimoto A."/>
            <person name="Ishii H."/>
            <person name="Satoh N."/>
            <person name="Nishiyama T."/>
            <person name="Hasebe M."/>
            <person name="Maruyama T."/>
            <person name="Minagawa J."/>
            <person name="Obokata J."/>
            <person name="Shigenobu S."/>
        </authorList>
    </citation>
    <scope>NUCLEOTIDE SEQUENCE [LARGE SCALE GENOMIC DNA]</scope>
</reference>
<gene>
    <name evidence="1" type="ORF">PoB_000550900</name>
</gene>
<dbReference type="Proteomes" id="UP000735302">
    <property type="component" value="Unassembled WGS sequence"/>
</dbReference>
<name>A0AAV3Y7V6_9GAST</name>
<accession>A0AAV3Y7V6</accession>
<protein>
    <submittedName>
        <fullName evidence="1">Uncharacterized protein</fullName>
    </submittedName>
</protein>
<comment type="caution">
    <text evidence="1">The sequence shown here is derived from an EMBL/GenBank/DDBJ whole genome shotgun (WGS) entry which is preliminary data.</text>
</comment>
<evidence type="ECO:0000313" key="1">
    <source>
        <dbReference type="EMBL" id="GFN79003.1"/>
    </source>
</evidence>
<proteinExistence type="predicted"/>